<sequence>MTEQSLNELNIKPLIKHRTNLAGIIINDTLDEKLFSQLSFDALRTAQGLFQYLLNRNDTSHIVYNFNNWITSMSTYFPVTKKCVNPTCGVKIISRIINASKNEKVDQDFYDDDD</sequence>
<evidence type="ECO:0000313" key="1">
    <source>
        <dbReference type="EMBL" id="KAK8834560.1"/>
    </source>
</evidence>
<gene>
    <name evidence="2" type="ORF">M9Y10_019340</name>
    <name evidence="1" type="ORF">M9Y10_027541</name>
</gene>
<dbReference type="EMBL" id="JAPFFF010000373">
    <property type="protein sequence ID" value="KAK8834560.1"/>
    <property type="molecule type" value="Genomic_DNA"/>
</dbReference>
<name>A0ABR2GMU8_9EUKA</name>
<protein>
    <submittedName>
        <fullName evidence="1">Uncharacterized protein</fullName>
    </submittedName>
</protein>
<organism evidence="1 3">
    <name type="scientific">Tritrichomonas musculus</name>
    <dbReference type="NCBI Taxonomy" id="1915356"/>
    <lineage>
        <taxon>Eukaryota</taxon>
        <taxon>Metamonada</taxon>
        <taxon>Parabasalia</taxon>
        <taxon>Tritrichomonadida</taxon>
        <taxon>Tritrichomonadidae</taxon>
        <taxon>Tritrichomonas</taxon>
    </lineage>
</organism>
<accession>A0ABR2GMU8</accession>
<comment type="caution">
    <text evidence="1">The sequence shown here is derived from an EMBL/GenBank/DDBJ whole genome shotgun (WGS) entry which is preliminary data.</text>
</comment>
<evidence type="ECO:0000313" key="3">
    <source>
        <dbReference type="Proteomes" id="UP001470230"/>
    </source>
</evidence>
<evidence type="ECO:0000313" key="2">
    <source>
        <dbReference type="EMBL" id="KAK8848281.1"/>
    </source>
</evidence>
<keyword evidence="3" id="KW-1185">Reference proteome</keyword>
<proteinExistence type="predicted"/>
<reference evidence="1 3" key="1">
    <citation type="submission" date="2024-04" db="EMBL/GenBank/DDBJ databases">
        <title>Tritrichomonas musculus Genome.</title>
        <authorList>
            <person name="Alves-Ferreira E."/>
            <person name="Grigg M."/>
            <person name="Lorenzi H."/>
            <person name="Galac M."/>
        </authorList>
    </citation>
    <scope>NUCLEOTIDE SEQUENCE [LARGE SCALE GENOMIC DNA]</scope>
    <source>
        <strain evidence="1 3">EAF2021</strain>
    </source>
</reference>
<dbReference type="Proteomes" id="UP001470230">
    <property type="component" value="Unassembled WGS sequence"/>
</dbReference>
<dbReference type="EMBL" id="JAPFFF010000027">
    <property type="protein sequence ID" value="KAK8848281.1"/>
    <property type="molecule type" value="Genomic_DNA"/>
</dbReference>